<dbReference type="InterPro" id="IPR011009">
    <property type="entry name" value="Kinase-like_dom_sf"/>
</dbReference>
<feature type="region of interest" description="Disordered" evidence="5">
    <location>
        <begin position="290"/>
        <end position="356"/>
    </location>
</feature>
<feature type="compositionally biased region" description="Low complexity" evidence="5">
    <location>
        <begin position="297"/>
        <end position="310"/>
    </location>
</feature>
<keyword evidence="8" id="KW-1185">Reference proteome</keyword>
<evidence type="ECO:0000313" key="7">
    <source>
        <dbReference type="EMBL" id="SNS59225.1"/>
    </source>
</evidence>
<proteinExistence type="predicted"/>
<evidence type="ECO:0000259" key="6">
    <source>
        <dbReference type="PROSITE" id="PS50011"/>
    </source>
</evidence>
<feature type="domain" description="Protein kinase" evidence="6">
    <location>
        <begin position="17"/>
        <end position="266"/>
    </location>
</feature>
<accession>A0A239FR39</accession>
<reference evidence="7 8" key="1">
    <citation type="submission" date="2017-06" db="EMBL/GenBank/DDBJ databases">
        <authorList>
            <person name="Kim H.J."/>
            <person name="Triplett B.A."/>
        </authorList>
    </citation>
    <scope>NUCLEOTIDE SEQUENCE [LARGE SCALE GENOMIC DNA]</scope>
    <source>
        <strain evidence="7 8">CGMCC 4.2132</strain>
    </source>
</reference>
<keyword evidence="7" id="KW-0723">Serine/threonine-protein kinase</keyword>
<dbReference type="PROSITE" id="PS00108">
    <property type="entry name" value="PROTEIN_KINASE_ST"/>
    <property type="match status" value="1"/>
</dbReference>
<protein>
    <submittedName>
        <fullName evidence="7">Serine/threonine protein kinase</fullName>
    </submittedName>
</protein>
<keyword evidence="1" id="KW-0808">Transferase</keyword>
<keyword evidence="4" id="KW-0067">ATP-binding</keyword>
<gene>
    <name evidence="7" type="ORF">SAMN05216276_101248</name>
</gene>
<evidence type="ECO:0000313" key="8">
    <source>
        <dbReference type="Proteomes" id="UP000198282"/>
    </source>
</evidence>
<dbReference type="InterPro" id="IPR008271">
    <property type="entry name" value="Ser/Thr_kinase_AS"/>
</dbReference>
<evidence type="ECO:0000256" key="2">
    <source>
        <dbReference type="ARBA" id="ARBA00022741"/>
    </source>
</evidence>
<dbReference type="GO" id="GO:0004674">
    <property type="term" value="F:protein serine/threonine kinase activity"/>
    <property type="evidence" value="ECO:0007669"/>
    <property type="project" value="UniProtKB-KW"/>
</dbReference>
<keyword evidence="3 7" id="KW-0418">Kinase</keyword>
<feature type="region of interest" description="Disordered" evidence="5">
    <location>
        <begin position="398"/>
        <end position="475"/>
    </location>
</feature>
<feature type="compositionally biased region" description="Low complexity" evidence="5">
    <location>
        <begin position="444"/>
        <end position="453"/>
    </location>
</feature>
<dbReference type="EMBL" id="FZOD01000012">
    <property type="protein sequence ID" value="SNS59225.1"/>
    <property type="molecule type" value="Genomic_DNA"/>
</dbReference>
<dbReference type="RefSeq" id="WP_179282047.1">
    <property type="nucleotide sequence ID" value="NZ_FZOD01000012.1"/>
</dbReference>
<dbReference type="Gene3D" id="1.10.510.10">
    <property type="entry name" value="Transferase(Phosphotransferase) domain 1"/>
    <property type="match status" value="1"/>
</dbReference>
<dbReference type="SUPFAM" id="SSF56112">
    <property type="entry name" value="Protein kinase-like (PK-like)"/>
    <property type="match status" value="1"/>
</dbReference>
<sequence>MAGGPLQPGDPRTLGDFQVVARLGEGGQGIVYEGWAAGGDRVAIKVLKNGADPQTHARLAREIESAQRVAPFCTAKVLAADLDRPDPFVVSEFIEGPSLAERVRGSGPLRDGDLDRLAIGTASALAAIHGAGVVHRDFKPANVLLGPDGPRVVDFGIARPLDAGTAASVMSGTPPFMAPEQLNGVYASTAADVFSWGATMVYAATGRAPFGHEVIAAVFNRILNHEPDLAGVPAGLLEPVIACLSKDPAGRPSARDLMIRLVDPSVSTVAVPGVGPVPRAYVPTDWQVSTGSPPPLASTLPLAPATSPTSILSPDPAATALLGPGSTSVPTSPSAPGSTSLLDPPRPIPDHGPAGGRRRVRSGVLAGLAAVIVVLGVAGALLVRGALGGSGGAVNGDTISTGSQSQGVSADPGGVAGAEGTNTDPDSSTGGAPGPSTDPEPSTRGVPGPSASGSSGGESRAGGTVQVPEGFAGTWSGDVTAQDGRAYAATVVLTPGESEAVWQGADGCKQRATLTKVRDGKALDLTLEQKDLCLGGDMTLTLTDAGTLGFIGQDGGSSIDYRGELRRS</sequence>
<evidence type="ECO:0000256" key="1">
    <source>
        <dbReference type="ARBA" id="ARBA00022679"/>
    </source>
</evidence>
<dbReference type="InterPro" id="IPR000719">
    <property type="entry name" value="Prot_kinase_dom"/>
</dbReference>
<feature type="compositionally biased region" description="Polar residues" evidence="5">
    <location>
        <begin position="398"/>
        <end position="408"/>
    </location>
</feature>
<dbReference type="CDD" id="cd14014">
    <property type="entry name" value="STKc_PknB_like"/>
    <property type="match status" value="1"/>
</dbReference>
<dbReference type="AlphaFoldDB" id="A0A239FR39"/>
<name>A0A239FR39_9ACTN</name>
<dbReference type="Pfam" id="PF00069">
    <property type="entry name" value="Pkinase"/>
    <property type="match status" value="1"/>
</dbReference>
<evidence type="ECO:0000256" key="4">
    <source>
        <dbReference type="ARBA" id="ARBA00022840"/>
    </source>
</evidence>
<feature type="compositionally biased region" description="Polar residues" evidence="5">
    <location>
        <begin position="420"/>
        <end position="430"/>
    </location>
</feature>
<dbReference type="Gene3D" id="3.30.200.20">
    <property type="entry name" value="Phosphorylase Kinase, domain 1"/>
    <property type="match status" value="1"/>
</dbReference>
<dbReference type="PANTHER" id="PTHR43289:SF34">
    <property type="entry name" value="SERINE_THREONINE-PROTEIN KINASE YBDM-RELATED"/>
    <property type="match status" value="1"/>
</dbReference>
<dbReference type="PROSITE" id="PS50011">
    <property type="entry name" value="PROTEIN_KINASE_DOM"/>
    <property type="match status" value="1"/>
</dbReference>
<evidence type="ECO:0000256" key="3">
    <source>
        <dbReference type="ARBA" id="ARBA00022777"/>
    </source>
</evidence>
<dbReference type="PANTHER" id="PTHR43289">
    <property type="entry name" value="MITOGEN-ACTIVATED PROTEIN KINASE KINASE KINASE 20-RELATED"/>
    <property type="match status" value="1"/>
</dbReference>
<dbReference type="Proteomes" id="UP000198282">
    <property type="component" value="Unassembled WGS sequence"/>
</dbReference>
<organism evidence="7 8">
    <name type="scientific">Streptosporangium subroseum</name>
    <dbReference type="NCBI Taxonomy" id="106412"/>
    <lineage>
        <taxon>Bacteria</taxon>
        <taxon>Bacillati</taxon>
        <taxon>Actinomycetota</taxon>
        <taxon>Actinomycetes</taxon>
        <taxon>Streptosporangiales</taxon>
        <taxon>Streptosporangiaceae</taxon>
        <taxon>Streptosporangium</taxon>
    </lineage>
</organism>
<keyword evidence="2" id="KW-0547">Nucleotide-binding</keyword>
<feature type="compositionally biased region" description="Low complexity" evidence="5">
    <location>
        <begin position="322"/>
        <end position="342"/>
    </location>
</feature>
<evidence type="ECO:0000256" key="5">
    <source>
        <dbReference type="SAM" id="MobiDB-lite"/>
    </source>
</evidence>
<dbReference type="GO" id="GO:0005524">
    <property type="term" value="F:ATP binding"/>
    <property type="evidence" value="ECO:0007669"/>
    <property type="project" value="UniProtKB-KW"/>
</dbReference>